<comment type="caution">
    <text evidence="1">The sequence shown here is derived from an EMBL/GenBank/DDBJ whole genome shotgun (WGS) entry which is preliminary data.</text>
</comment>
<dbReference type="GO" id="GO:0008684">
    <property type="term" value="F:2-oxopent-4-enoate hydratase activity"/>
    <property type="evidence" value="ECO:0007669"/>
    <property type="project" value="TreeGrafter"/>
</dbReference>
<gene>
    <name evidence="1" type="ORF">GRI41_06005</name>
</gene>
<dbReference type="OrthoDB" id="9792137at2"/>
<organism evidence="1 2">
    <name type="scientific">Pontixanthobacter aquaemixtae</name>
    <dbReference type="NCBI Taxonomy" id="1958940"/>
    <lineage>
        <taxon>Bacteria</taxon>
        <taxon>Pseudomonadati</taxon>
        <taxon>Pseudomonadota</taxon>
        <taxon>Alphaproteobacteria</taxon>
        <taxon>Sphingomonadales</taxon>
        <taxon>Erythrobacteraceae</taxon>
        <taxon>Pontixanthobacter</taxon>
    </lineage>
</organism>
<name>A0A844ZTP2_9SPHN</name>
<dbReference type="EMBL" id="WTYX01000001">
    <property type="protein sequence ID" value="MXO90366.1"/>
    <property type="molecule type" value="Genomic_DNA"/>
</dbReference>
<dbReference type="RefSeq" id="WP_160603836.1">
    <property type="nucleotide sequence ID" value="NZ_WTYX01000001.1"/>
</dbReference>
<dbReference type="Proteomes" id="UP000442714">
    <property type="component" value="Unassembled WGS sequence"/>
</dbReference>
<dbReference type="SUPFAM" id="SSF56529">
    <property type="entry name" value="FAH"/>
    <property type="match status" value="1"/>
</dbReference>
<dbReference type="InterPro" id="IPR036663">
    <property type="entry name" value="Fumarylacetoacetase_C_sf"/>
</dbReference>
<evidence type="ECO:0000313" key="1">
    <source>
        <dbReference type="EMBL" id="MXO90366.1"/>
    </source>
</evidence>
<dbReference type="GO" id="GO:0005737">
    <property type="term" value="C:cytoplasm"/>
    <property type="evidence" value="ECO:0007669"/>
    <property type="project" value="TreeGrafter"/>
</dbReference>
<evidence type="ECO:0000313" key="2">
    <source>
        <dbReference type="Proteomes" id="UP000442714"/>
    </source>
</evidence>
<dbReference type="PANTHER" id="PTHR30143:SF0">
    <property type="entry name" value="2-KETO-4-PENTENOATE HYDRATASE"/>
    <property type="match status" value="1"/>
</dbReference>
<keyword evidence="2" id="KW-1185">Reference proteome</keyword>
<sequence length="265" mass="28659">MNSEAGEIAHAFVDARQSWKPISNYPGSPPVDLASAYSIQDKAISIWNRPIGGWKVGKINVPASDSLGANRLIGPVFEDAIQRENNEGNVFRIFEGGFAAVEAEFMLRLDPKDAALPRDRDEAMDWVDEVCIGIEVASSPYAKINQDGPCVTVSDHGNNAGLLIGKRVDRTVWDTLDDVDISLDIDGREVGKATTSTMLDGPFGAVCFLLRNLAQRGIKPQAGWWISSGAITGVHEIAAGAIALARFKDIGEIATRVETDPTRLR</sequence>
<dbReference type="Gene3D" id="3.90.850.10">
    <property type="entry name" value="Fumarylacetoacetase-like, C-terminal domain"/>
    <property type="match status" value="1"/>
</dbReference>
<dbReference type="PANTHER" id="PTHR30143">
    <property type="entry name" value="ACID HYDRATASE"/>
    <property type="match status" value="1"/>
</dbReference>
<reference evidence="1 2" key="1">
    <citation type="submission" date="2019-12" db="EMBL/GenBank/DDBJ databases">
        <title>Genomic-based taxomic classification of the family Erythrobacteraceae.</title>
        <authorList>
            <person name="Xu L."/>
        </authorList>
    </citation>
    <scope>NUCLEOTIDE SEQUENCE [LARGE SCALE GENOMIC DNA]</scope>
    <source>
        <strain evidence="1 2">KCTC 52763</strain>
    </source>
</reference>
<proteinExistence type="predicted"/>
<protein>
    <submittedName>
        <fullName evidence="1">2-keto-4-pentenoate hydratase</fullName>
    </submittedName>
</protein>
<dbReference type="InterPro" id="IPR050772">
    <property type="entry name" value="Hydratase-Decarb/MhpD_sf"/>
</dbReference>
<accession>A0A844ZTP2</accession>
<dbReference type="AlphaFoldDB" id="A0A844ZTP2"/>